<dbReference type="PANTHER" id="PTHR12993:SF29">
    <property type="entry name" value="BLR3841 PROTEIN"/>
    <property type="match status" value="1"/>
</dbReference>
<keyword evidence="1" id="KW-0472">Membrane</keyword>
<sequence length="455" mass="51364">MKKKPYTAFAAIGLLITLSLLVISGFYLSALLALVLAYILKEAFWADHIHYDVSKDQTSTFNGAETCDISIKNNNIELPEKYLNDKYTLLLELTIKSTLSGYLFDPYLSIQSAAKHLHSQYFERGAKGKRYLNITHSIADQASKKITLDSFHCSLNSNDAKLIAYKKPELKSKKILVISPHPDDAEIAAFGTYSNSESFIVTVSAGEKEADDFARLTAGHTAPELIKGKLRAHDSLMVPLWAGKSVAGAVNLGYFDDSLKQMFENKSEVVERSYSDTTLPFRAFNTVKLTSDEHGTANWQTLVSDLKEVLLLFKPDIIITPDQVIDHHIDHQYSTTAVKEAQEQLELTDIQYLYYANHIINTDHWPFGPAGTLASLPPLNTEYSGIVSIPLNPVQQINKHCALEMMHDLRSSKKVKIKMRYFFQELLARRPVPFFGAESYYRKNVKSNEIFFFNQ</sequence>
<dbReference type="PATRIC" id="fig|570277.3.peg.488"/>
<dbReference type="STRING" id="570277.EZMO1_0462"/>
<dbReference type="InterPro" id="IPR003737">
    <property type="entry name" value="GlcNAc_PI_deacetylase-related"/>
</dbReference>
<proteinExistence type="predicted"/>
<dbReference type="AlphaFoldDB" id="A0A142B7I7"/>
<organism evidence="2 3">
    <name type="scientific">Endozoicomonas montiporae CL-33</name>
    <dbReference type="NCBI Taxonomy" id="570277"/>
    <lineage>
        <taxon>Bacteria</taxon>
        <taxon>Pseudomonadati</taxon>
        <taxon>Pseudomonadota</taxon>
        <taxon>Gammaproteobacteria</taxon>
        <taxon>Oceanospirillales</taxon>
        <taxon>Endozoicomonadaceae</taxon>
        <taxon>Endozoicomonas</taxon>
    </lineage>
</organism>
<dbReference type="RefSeq" id="WP_082212351.1">
    <property type="nucleotide sequence ID" value="NZ_CP013251.1"/>
</dbReference>
<dbReference type="InterPro" id="IPR024078">
    <property type="entry name" value="LmbE-like_dom_sf"/>
</dbReference>
<dbReference type="KEGG" id="emp:EZMO1_0462"/>
<evidence type="ECO:0000313" key="3">
    <source>
        <dbReference type="Proteomes" id="UP000071065"/>
    </source>
</evidence>
<feature type="transmembrane region" description="Helical" evidence="1">
    <location>
        <begin position="12"/>
        <end position="40"/>
    </location>
</feature>
<reference evidence="2 3" key="1">
    <citation type="journal article" date="2016" name="Front. Microbiol.">
        <title>Genomic Insight into the Host-Endosymbiont Relationship of Endozoicomonas montiporae CL-33(T) with its Coral Host.</title>
        <authorList>
            <person name="Ding J.-Y."/>
            <person name="Shiu J.-H."/>
            <person name="Chen W.-M."/>
            <person name="Chiang Y.-R."/>
            <person name="Tang S.-L."/>
        </authorList>
    </citation>
    <scope>NUCLEOTIDE SEQUENCE [LARGE SCALE GENOMIC DNA]</scope>
    <source>
        <strain evidence="2 3">CL-33</strain>
    </source>
</reference>
<name>A0A142B7I7_9GAMM</name>
<evidence type="ECO:0000313" key="2">
    <source>
        <dbReference type="EMBL" id="AMO54713.1"/>
    </source>
</evidence>
<dbReference type="Pfam" id="PF02585">
    <property type="entry name" value="PIG-L"/>
    <property type="match status" value="1"/>
</dbReference>
<gene>
    <name evidence="2" type="ORF">EZMO1_0462</name>
</gene>
<protein>
    <submittedName>
        <fullName evidence="2">GlcNAc-PI de-N-acetylase</fullName>
    </submittedName>
</protein>
<accession>A0A142B7I7</accession>
<dbReference type="Proteomes" id="UP000071065">
    <property type="component" value="Chromosome"/>
</dbReference>
<dbReference type="Gene3D" id="3.40.50.10320">
    <property type="entry name" value="LmbE-like"/>
    <property type="match status" value="1"/>
</dbReference>
<keyword evidence="1" id="KW-1133">Transmembrane helix</keyword>
<dbReference type="SUPFAM" id="SSF102588">
    <property type="entry name" value="LmbE-like"/>
    <property type="match status" value="1"/>
</dbReference>
<dbReference type="EMBL" id="CP013251">
    <property type="protein sequence ID" value="AMO54713.1"/>
    <property type="molecule type" value="Genomic_DNA"/>
</dbReference>
<evidence type="ECO:0000256" key="1">
    <source>
        <dbReference type="SAM" id="Phobius"/>
    </source>
</evidence>
<keyword evidence="1" id="KW-0812">Transmembrane</keyword>
<dbReference type="OrthoDB" id="7007936at2"/>
<dbReference type="GO" id="GO:0016811">
    <property type="term" value="F:hydrolase activity, acting on carbon-nitrogen (but not peptide) bonds, in linear amides"/>
    <property type="evidence" value="ECO:0007669"/>
    <property type="project" value="TreeGrafter"/>
</dbReference>
<dbReference type="PANTHER" id="PTHR12993">
    <property type="entry name" value="N-ACETYLGLUCOSAMINYL-PHOSPHATIDYLINOSITOL DE-N-ACETYLASE-RELATED"/>
    <property type="match status" value="1"/>
</dbReference>